<organism evidence="4 5">
    <name type="scientific">Colletotrichum lupini</name>
    <dbReference type="NCBI Taxonomy" id="145971"/>
    <lineage>
        <taxon>Eukaryota</taxon>
        <taxon>Fungi</taxon>
        <taxon>Dikarya</taxon>
        <taxon>Ascomycota</taxon>
        <taxon>Pezizomycotina</taxon>
        <taxon>Sordariomycetes</taxon>
        <taxon>Hypocreomycetidae</taxon>
        <taxon>Glomerellales</taxon>
        <taxon>Glomerellaceae</taxon>
        <taxon>Colletotrichum</taxon>
        <taxon>Colletotrichum acutatum species complex</taxon>
    </lineage>
</organism>
<dbReference type="KEGG" id="clup:CLUP02_08234"/>
<evidence type="ECO:0000256" key="2">
    <source>
        <dbReference type="ARBA" id="ARBA00022777"/>
    </source>
</evidence>
<dbReference type="Gene3D" id="3.40.1190.20">
    <property type="match status" value="1"/>
</dbReference>
<dbReference type="Proteomes" id="UP000830671">
    <property type="component" value="Chromosome 4"/>
</dbReference>
<dbReference type="GO" id="GO:0016301">
    <property type="term" value="F:kinase activity"/>
    <property type="evidence" value="ECO:0007669"/>
    <property type="project" value="UniProtKB-KW"/>
</dbReference>
<dbReference type="EMBL" id="CP019476">
    <property type="protein sequence ID" value="UQC82744.1"/>
    <property type="molecule type" value="Genomic_DNA"/>
</dbReference>
<keyword evidence="2" id="KW-0418">Kinase</keyword>
<dbReference type="RefSeq" id="XP_049144367.1">
    <property type="nucleotide sequence ID" value="XM_049287224.1"/>
</dbReference>
<proteinExistence type="predicted"/>
<dbReference type="PROSITE" id="PS00584">
    <property type="entry name" value="PFKB_KINASES_2"/>
    <property type="match status" value="1"/>
</dbReference>
<dbReference type="InterPro" id="IPR011611">
    <property type="entry name" value="PfkB_dom"/>
</dbReference>
<dbReference type="InterPro" id="IPR029056">
    <property type="entry name" value="Ribokinase-like"/>
</dbReference>
<dbReference type="Pfam" id="PF00294">
    <property type="entry name" value="PfkB"/>
    <property type="match status" value="1"/>
</dbReference>
<dbReference type="GeneID" id="73342234"/>
<gene>
    <name evidence="4" type="ORF">CLUP02_08234</name>
</gene>
<dbReference type="AlphaFoldDB" id="A0A9Q8SSH8"/>
<name>A0A9Q8SSH8_9PEZI</name>
<dbReference type="InterPro" id="IPR052562">
    <property type="entry name" value="Ketohexokinase-related"/>
</dbReference>
<dbReference type="PANTHER" id="PTHR42774:SF3">
    <property type="entry name" value="KETOHEXOKINASE"/>
    <property type="match status" value="1"/>
</dbReference>
<accession>A0A9Q8SSH8</accession>
<keyword evidence="5" id="KW-1185">Reference proteome</keyword>
<dbReference type="PANTHER" id="PTHR42774">
    <property type="entry name" value="PHOSPHOTRANSFERASE SYSTEM TRANSPORT PROTEIN"/>
    <property type="match status" value="1"/>
</dbReference>
<feature type="domain" description="Carbohydrate kinase PfkB" evidence="3">
    <location>
        <begin position="60"/>
        <end position="280"/>
    </location>
</feature>
<keyword evidence="1" id="KW-0808">Transferase</keyword>
<evidence type="ECO:0000259" key="3">
    <source>
        <dbReference type="Pfam" id="PF00294"/>
    </source>
</evidence>
<evidence type="ECO:0000313" key="5">
    <source>
        <dbReference type="Proteomes" id="UP000830671"/>
    </source>
</evidence>
<sequence>MEVLQQLLRAEHLPHSQTEPLTMHLVSPLPERQSQATAQIMASFPPAPDTTAVAAANAAEITFDHCLFRKGHHAPASSYIFRSEATGSRTIVNHNDLPDMTTDEFLNVVEAFRGKGGRTWWHFEGRVPETTLSCILALRRALGDDVVTVSVEVERPGRAGLRELAAEADVVFYSKSWAEACGYTSADDCLREESLSLPRTSLAMVTWGAEGACCISPKDRQLVKSPVETPVKQVVDSVGAGDTFVAGMLYGLICQADAWDVTHSLDFAVALATLKVQREGFGGLGDDIRQDALAALVVISGGVTGRANMHSCAADALMQLEDGAPHTGPATANKAACGLLQLIVAYRMAPRPNRRLLRKQKRGEVIWAVATVPLCVRPHMPASEVCRENFVPFIWIYCSETVWVTEYTYRWAK</sequence>
<dbReference type="SUPFAM" id="SSF53613">
    <property type="entry name" value="Ribokinase-like"/>
    <property type="match status" value="1"/>
</dbReference>
<protein>
    <submittedName>
        <fullName evidence="4">D-sorbose</fullName>
    </submittedName>
</protein>
<dbReference type="InterPro" id="IPR002173">
    <property type="entry name" value="Carboh/pur_kinase_PfkB_CS"/>
</dbReference>
<evidence type="ECO:0000313" key="4">
    <source>
        <dbReference type="EMBL" id="UQC82744.1"/>
    </source>
</evidence>
<evidence type="ECO:0000256" key="1">
    <source>
        <dbReference type="ARBA" id="ARBA00022679"/>
    </source>
</evidence>
<reference evidence="4" key="1">
    <citation type="journal article" date="2021" name="Mol. Plant Microbe Interact.">
        <title>Complete Genome Sequence of the Plant-Pathogenic Fungus Colletotrichum lupini.</title>
        <authorList>
            <person name="Baroncelli R."/>
            <person name="Pensec F."/>
            <person name="Da Lio D."/>
            <person name="Boufleur T."/>
            <person name="Vicente I."/>
            <person name="Sarrocco S."/>
            <person name="Picot A."/>
            <person name="Baraldi E."/>
            <person name="Sukno S."/>
            <person name="Thon M."/>
            <person name="Le Floch G."/>
        </authorList>
    </citation>
    <scope>NUCLEOTIDE SEQUENCE</scope>
    <source>
        <strain evidence="4">IMI 504893</strain>
    </source>
</reference>